<reference evidence="1" key="1">
    <citation type="submission" date="2021-09" db="EMBL/GenBank/DDBJ databases">
        <authorList>
            <consortium name="Pathogen Informatics"/>
        </authorList>
    </citation>
    <scope>NUCLEOTIDE SEQUENCE</scope>
</reference>
<gene>
    <name evidence="1" type="ORF">CJOHNSTONI_LOCUS7099</name>
</gene>
<dbReference type="EMBL" id="CAKAEH010001533">
    <property type="protein sequence ID" value="CAG9537264.1"/>
    <property type="molecule type" value="Genomic_DNA"/>
</dbReference>
<protein>
    <submittedName>
        <fullName evidence="1">Uncharacterized protein</fullName>
    </submittedName>
</protein>
<name>A0A8J2M8C2_9BILA</name>
<dbReference type="AlphaFoldDB" id="A0A8J2M8C2"/>
<proteinExistence type="predicted"/>
<comment type="caution">
    <text evidence="1">The sequence shown here is derived from an EMBL/GenBank/DDBJ whole genome shotgun (WGS) entry which is preliminary data.</text>
</comment>
<accession>A0A8J2M8C2</accession>
<evidence type="ECO:0000313" key="1">
    <source>
        <dbReference type="EMBL" id="CAG9537264.1"/>
    </source>
</evidence>
<evidence type="ECO:0000313" key="2">
    <source>
        <dbReference type="Proteomes" id="UP000746747"/>
    </source>
</evidence>
<dbReference type="OrthoDB" id="5855121at2759"/>
<keyword evidence="2" id="KW-1185">Reference proteome</keyword>
<sequence>MLPFIGSITSNCCSILTQQQTREQEDLDGGILTIIGLRIANRNNTIKRTTEKSCDNDYFPPLTDNDNDNIDNNMMESSGDIVHFQRTLTRSAESLYPSGINHLQSSSMRRYSHNLNSERRRLSLWTRPTLEEMMTRVNRRVSDGPRSLHSAQYDPVRGLTPINLPNF</sequence>
<dbReference type="Proteomes" id="UP000746747">
    <property type="component" value="Unassembled WGS sequence"/>
</dbReference>
<organism evidence="1 2">
    <name type="scientific">Cercopithifilaria johnstoni</name>
    <dbReference type="NCBI Taxonomy" id="2874296"/>
    <lineage>
        <taxon>Eukaryota</taxon>
        <taxon>Metazoa</taxon>
        <taxon>Ecdysozoa</taxon>
        <taxon>Nematoda</taxon>
        <taxon>Chromadorea</taxon>
        <taxon>Rhabditida</taxon>
        <taxon>Spirurina</taxon>
        <taxon>Spiruromorpha</taxon>
        <taxon>Filarioidea</taxon>
        <taxon>Onchocercidae</taxon>
        <taxon>Cercopithifilaria</taxon>
    </lineage>
</organism>